<dbReference type="InterPro" id="IPR003593">
    <property type="entry name" value="AAA+_ATPase"/>
</dbReference>
<keyword evidence="3" id="KW-1185">Reference proteome</keyword>
<dbReference type="PANTHER" id="PTHR43718">
    <property type="entry name" value="LON PROTEASE"/>
    <property type="match status" value="1"/>
</dbReference>
<dbReference type="SUPFAM" id="SSF52540">
    <property type="entry name" value="P-loop containing nucleoside triphosphate hydrolases"/>
    <property type="match status" value="1"/>
</dbReference>
<dbReference type="GO" id="GO:0006515">
    <property type="term" value="P:protein quality control for misfolded or incompletely synthesized proteins"/>
    <property type="evidence" value="ECO:0007669"/>
    <property type="project" value="TreeGrafter"/>
</dbReference>
<organism evidence="2 3">
    <name type="scientific">Aureimonas flava</name>
    <dbReference type="NCBI Taxonomy" id="2320271"/>
    <lineage>
        <taxon>Bacteria</taxon>
        <taxon>Pseudomonadati</taxon>
        <taxon>Pseudomonadota</taxon>
        <taxon>Alphaproteobacteria</taxon>
        <taxon>Hyphomicrobiales</taxon>
        <taxon>Aurantimonadaceae</taxon>
        <taxon>Aureimonas</taxon>
    </lineage>
</organism>
<evidence type="ECO:0000313" key="3">
    <source>
        <dbReference type="Proteomes" id="UP000265750"/>
    </source>
</evidence>
<name>A0A3A1WQU6_9HYPH</name>
<evidence type="ECO:0000313" key="2">
    <source>
        <dbReference type="EMBL" id="RIY03760.1"/>
    </source>
</evidence>
<dbReference type="InterPro" id="IPR027065">
    <property type="entry name" value="Lon_Prtase"/>
</dbReference>
<dbReference type="GO" id="GO:0004252">
    <property type="term" value="F:serine-type endopeptidase activity"/>
    <property type="evidence" value="ECO:0007669"/>
    <property type="project" value="InterPro"/>
</dbReference>
<dbReference type="InterPro" id="IPR003959">
    <property type="entry name" value="ATPase_AAA_core"/>
</dbReference>
<dbReference type="EMBL" id="QYRN01000001">
    <property type="protein sequence ID" value="RIY03760.1"/>
    <property type="molecule type" value="Genomic_DNA"/>
</dbReference>
<sequence>MSCGPAALEERARILLAKQAHGRTRLLIDSIINAAAADLPHLVDMPLAELLETADETLKWTMLAYLAARRYRSAQLEVSARCAAEAYLMVALHDTVRGRTLEKPDDIRLVTRAVNDAEWMLGHAVGWGALANGIDSKFRAGAVGVTQQPKELGLEVVAALWASVDSHAREIGYQEGYAAGYGLTTLHGAEVGKGSGRTGAASSPQEAPKIVVVPHVHLSRELRKESGVGDILGIALPLVPARELVEVRRDLLAAHPHAAAAIERMLGDLAEGRPVRLRPVLLVGPPGAGKSRLCRDVLDALGIPFAPVDAGTTMDQSLTGSPRRWRDAHPSVPLRLFAQHKVANPGILVDELEKAGRSSAGAIHDPLLSLLEPLSSRAWRDHFLDAELDASHVVWLCTANSTTGIPGPLLNRLRVLKVPLPSSAHVPALADRIRRDLVRERGLDLGMEPPLDVEELEALTVSFGLEGSLRDLRRYVEALLDARASLARRN</sequence>
<dbReference type="GO" id="GO:0004176">
    <property type="term" value="F:ATP-dependent peptidase activity"/>
    <property type="evidence" value="ECO:0007669"/>
    <property type="project" value="InterPro"/>
</dbReference>
<evidence type="ECO:0000259" key="1">
    <source>
        <dbReference type="SMART" id="SM00382"/>
    </source>
</evidence>
<dbReference type="Pfam" id="PF00004">
    <property type="entry name" value="AAA"/>
    <property type="match status" value="1"/>
</dbReference>
<accession>A0A3A1WQU6</accession>
<protein>
    <submittedName>
        <fullName evidence="2">AAA family ATPase</fullName>
    </submittedName>
</protein>
<dbReference type="Gene3D" id="3.40.50.300">
    <property type="entry name" value="P-loop containing nucleotide triphosphate hydrolases"/>
    <property type="match status" value="1"/>
</dbReference>
<proteinExistence type="predicted"/>
<dbReference type="AlphaFoldDB" id="A0A3A1WQU6"/>
<dbReference type="GO" id="GO:0016887">
    <property type="term" value="F:ATP hydrolysis activity"/>
    <property type="evidence" value="ECO:0007669"/>
    <property type="project" value="InterPro"/>
</dbReference>
<comment type="caution">
    <text evidence="2">The sequence shown here is derived from an EMBL/GenBank/DDBJ whole genome shotgun (WGS) entry which is preliminary data.</text>
</comment>
<dbReference type="SMART" id="SM00382">
    <property type="entry name" value="AAA"/>
    <property type="match status" value="1"/>
</dbReference>
<reference evidence="3" key="1">
    <citation type="submission" date="2018-09" db="EMBL/GenBank/DDBJ databases">
        <authorList>
            <person name="Tuo L."/>
        </authorList>
    </citation>
    <scope>NUCLEOTIDE SEQUENCE [LARGE SCALE GENOMIC DNA]</scope>
    <source>
        <strain evidence="3">M2BS4Y-1</strain>
    </source>
</reference>
<dbReference type="Proteomes" id="UP000265750">
    <property type="component" value="Unassembled WGS sequence"/>
</dbReference>
<dbReference type="GO" id="GO:0005524">
    <property type="term" value="F:ATP binding"/>
    <property type="evidence" value="ECO:0007669"/>
    <property type="project" value="InterPro"/>
</dbReference>
<dbReference type="PANTHER" id="PTHR43718:SF2">
    <property type="entry name" value="LON PROTEASE HOMOLOG, MITOCHONDRIAL"/>
    <property type="match status" value="1"/>
</dbReference>
<feature type="domain" description="AAA+ ATPase" evidence="1">
    <location>
        <begin position="276"/>
        <end position="422"/>
    </location>
</feature>
<dbReference type="InterPro" id="IPR027417">
    <property type="entry name" value="P-loop_NTPase"/>
</dbReference>
<gene>
    <name evidence="2" type="ORF">D3218_03215</name>
</gene>